<proteinExistence type="predicted"/>
<organism evidence="7 8">
    <name type="scientific">Tanacetum coccineum</name>
    <dbReference type="NCBI Taxonomy" id="301880"/>
    <lineage>
        <taxon>Eukaryota</taxon>
        <taxon>Viridiplantae</taxon>
        <taxon>Streptophyta</taxon>
        <taxon>Embryophyta</taxon>
        <taxon>Tracheophyta</taxon>
        <taxon>Spermatophyta</taxon>
        <taxon>Magnoliopsida</taxon>
        <taxon>eudicotyledons</taxon>
        <taxon>Gunneridae</taxon>
        <taxon>Pentapetalae</taxon>
        <taxon>asterids</taxon>
        <taxon>campanulids</taxon>
        <taxon>Asterales</taxon>
        <taxon>Asteraceae</taxon>
        <taxon>Asteroideae</taxon>
        <taxon>Anthemideae</taxon>
        <taxon>Anthemidinae</taxon>
        <taxon>Tanacetum</taxon>
    </lineage>
</organism>
<dbReference type="EMBL" id="BQNB010014334">
    <property type="protein sequence ID" value="GJT26931.1"/>
    <property type="molecule type" value="Genomic_DNA"/>
</dbReference>
<dbReference type="InterPro" id="IPR054722">
    <property type="entry name" value="PolX-like_BBD"/>
</dbReference>
<feature type="domain" description="Retrovirus-related Pol polyprotein from transposon TNT 1-94-like beta-barrel" evidence="6">
    <location>
        <begin position="581"/>
        <end position="653"/>
    </location>
</feature>
<dbReference type="Pfam" id="PF22936">
    <property type="entry name" value="Pol_BBD"/>
    <property type="match status" value="1"/>
</dbReference>
<name>A0ABQ5CIL8_9ASTR</name>
<evidence type="ECO:0000256" key="1">
    <source>
        <dbReference type="ARBA" id="ARBA00022750"/>
    </source>
</evidence>
<dbReference type="InterPro" id="IPR013103">
    <property type="entry name" value="RVT_2"/>
</dbReference>
<feature type="region of interest" description="Disordered" evidence="3">
    <location>
        <begin position="820"/>
        <end position="842"/>
    </location>
</feature>
<feature type="compositionally biased region" description="Polar residues" evidence="3">
    <location>
        <begin position="1"/>
        <end position="10"/>
    </location>
</feature>
<keyword evidence="8" id="KW-1185">Reference proteome</keyword>
<dbReference type="SUPFAM" id="SSF56672">
    <property type="entry name" value="DNA/RNA polymerases"/>
    <property type="match status" value="1"/>
</dbReference>
<feature type="coiled-coil region" evidence="2">
    <location>
        <begin position="738"/>
        <end position="779"/>
    </location>
</feature>
<sequence length="1262" mass="143374">MSASPSQVGIPNTPPHHITKPPNPTNILIQLTIKLLFSKRENVFYGTMKMESLFGLYQDLSESGRLYKMGMVLYQSLQMFCLLELQKRLLAEKREKARDHLAYGPPEGSSCQQGLHNGYDCGVQSLLSQLEIHGAGVSTEDANQKSPAVTNEVVSLIVFPIFRSNQQKYEQNSSYSLLTKSTSCLNWIMRIGQIDEYDHEEMDLKVQVAYDLNENEKNQGNSRSQEERCMEFWKQGWELVMRRREDSKALVTVDGEGVDWTNHSEDEDYALMACNSSDSDTEVISCSTKCKESYANLKKLYDAQREQLSDASIEIKAYSQGLKKVEAQLVAHQQGQLWYEQKIKFMKIDLDDKTDVLTYHKKLLAEAQKEKEDLKAKVEKWHNSSKNLSKLLNTQMSANDKFGLGYGDHRYDGILSYENEVLQSVFMNKESEIENNLCYVSLNHLIRDCDFHEKRMARKAELNNGWNNVQRVNKQNQFVPSAVLTRTGKIPVNTAKASSTKNFSTARQSFNRQTVLTSTAMKVNTVKPIVNRVRPANVFHKTHSPSSRPFKKTTVLRTDFSKQKVNTAKDYPHRALKNKGIVDSGCSRHMTGNKAYLAEFQDFNGGPVAFGGSKGYITGKGKIKTGKLDFEDVCFVKELQHFNLFSVSQMCDKKNKVLFTDSECLVLSSEFKLPDENQDTTEESNKWHRRLGHVNFKNLNKLVKGNLVRGLPSKLFQNDHTCVACQKGKQHKASYEKRDGLREEEQVFMDELERLKRQEKEANEEAEALRKKFEHLVIKEGAARPSSTNIFSTVSTPAKASSTNLVNTVSLPVSTASLHEGLSLSDPTNPEEDDSEIPPLEDIYQNSTDGIFTTSILLMVDEPKKISEALEDESWVDAMQEELLQFKIQKVWVLVDLPYGKKAIGTKWVYRNKKDERGVVVRNKARLVAQGHRQEEGIDYDEVFALVARIEAIRIFLAFASYMGFIVYQMDVKSAFLYGKIDEEVYVSQPPGFLDPKYPQKVYKVVKALYGLHQAPRAWYATLSSFLLKNGYRRGTIDKTLFIKKDKHDIILVQSAQLDEYQLCQKEEGVYFISQDKYVAEILKKFDFANVKTASTPIETSSPLSRIVSSDVWICSISIGHPKVFHVSAVKRFIDSDYAGANLDRKSTTGGCQFLGRKLISWQCKKQTICGLLLLTECRRSLRRSKTAGTESTPILSLFILWLKQTKFQIIMLSTCTLLPKLLQVLCLSSEASIRKAMDLRFDKADGIDTLPNRAIIDADSN</sequence>
<feature type="domain" description="GAG-pre-integrase" evidence="5">
    <location>
        <begin position="679"/>
        <end position="730"/>
    </location>
</feature>
<feature type="coiled-coil region" evidence="2">
    <location>
        <begin position="357"/>
        <end position="384"/>
    </location>
</feature>
<evidence type="ECO:0000313" key="8">
    <source>
        <dbReference type="Proteomes" id="UP001151760"/>
    </source>
</evidence>
<keyword evidence="1" id="KW-0378">Hydrolase</keyword>
<keyword evidence="1" id="KW-0064">Aspartyl protease</keyword>
<dbReference type="Proteomes" id="UP001151760">
    <property type="component" value="Unassembled WGS sequence"/>
</dbReference>
<evidence type="ECO:0000256" key="2">
    <source>
        <dbReference type="SAM" id="Coils"/>
    </source>
</evidence>
<comment type="caution">
    <text evidence="7">The sequence shown here is derived from an EMBL/GenBank/DDBJ whole genome shotgun (WGS) entry which is preliminary data.</text>
</comment>
<feature type="region of interest" description="Disordered" evidence="3">
    <location>
        <begin position="1"/>
        <end position="23"/>
    </location>
</feature>
<dbReference type="InterPro" id="IPR025724">
    <property type="entry name" value="GAG-pre-integrase_dom"/>
</dbReference>
<dbReference type="InterPro" id="IPR043502">
    <property type="entry name" value="DNA/RNA_pol_sf"/>
</dbReference>
<accession>A0ABQ5CIL8</accession>
<keyword evidence="1" id="KW-0645">Protease</keyword>
<evidence type="ECO:0000256" key="3">
    <source>
        <dbReference type="SAM" id="MobiDB-lite"/>
    </source>
</evidence>
<evidence type="ECO:0000259" key="5">
    <source>
        <dbReference type="Pfam" id="PF13976"/>
    </source>
</evidence>
<gene>
    <name evidence="7" type="ORF">Tco_0907206</name>
</gene>
<reference evidence="7" key="2">
    <citation type="submission" date="2022-01" db="EMBL/GenBank/DDBJ databases">
        <authorList>
            <person name="Yamashiro T."/>
            <person name="Shiraishi A."/>
            <person name="Satake H."/>
            <person name="Nakayama K."/>
        </authorList>
    </citation>
    <scope>NUCLEOTIDE SEQUENCE</scope>
</reference>
<evidence type="ECO:0000259" key="6">
    <source>
        <dbReference type="Pfam" id="PF22936"/>
    </source>
</evidence>
<evidence type="ECO:0000313" key="7">
    <source>
        <dbReference type="EMBL" id="GJT26931.1"/>
    </source>
</evidence>
<keyword evidence="2" id="KW-0175">Coiled coil</keyword>
<protein>
    <submittedName>
        <fullName evidence="7">Ribonuclease H-like domain-containing protein</fullName>
    </submittedName>
</protein>
<dbReference type="Pfam" id="PF07727">
    <property type="entry name" value="RVT_2"/>
    <property type="match status" value="1"/>
</dbReference>
<dbReference type="Pfam" id="PF13976">
    <property type="entry name" value="gag_pre-integrs"/>
    <property type="match status" value="1"/>
</dbReference>
<evidence type="ECO:0000259" key="4">
    <source>
        <dbReference type="Pfam" id="PF07727"/>
    </source>
</evidence>
<feature type="coiled-coil region" evidence="2">
    <location>
        <begin position="294"/>
        <end position="328"/>
    </location>
</feature>
<feature type="domain" description="Reverse transcriptase Ty1/copia-type" evidence="4">
    <location>
        <begin position="890"/>
        <end position="1053"/>
    </location>
</feature>
<reference evidence="7" key="1">
    <citation type="journal article" date="2022" name="Int. J. Mol. Sci.">
        <title>Draft Genome of Tanacetum Coccineum: Genomic Comparison of Closely Related Tanacetum-Family Plants.</title>
        <authorList>
            <person name="Yamashiro T."/>
            <person name="Shiraishi A."/>
            <person name="Nakayama K."/>
            <person name="Satake H."/>
        </authorList>
    </citation>
    <scope>NUCLEOTIDE SEQUENCE</scope>
</reference>